<evidence type="ECO:0000313" key="5">
    <source>
        <dbReference type="Proteomes" id="UP000214365"/>
    </source>
</evidence>
<feature type="repeat" description="ANK" evidence="2">
    <location>
        <begin position="486"/>
        <end position="518"/>
    </location>
</feature>
<sequence length="976" mass="109471">MAIKLLRTTSTRPGEAPECAGVLDNIDREIQNVQAFYSKVFVDIGDQVSRFYQSSDLLDQESEWEHAGRQELHFILSLLTQCCTSLKTLLRYGTVNSRGFQRLLRKFNDLLGTRPDFRNNLTSSRKHIGDIQSKLETEEFSTQNESLYRLKLIKGSIQAIRQVLSRNSFTTRSSLLLNDLVRHHHSSLGDLDIAYRAIRDDDVAALDFFFRETINVNITDRRQNQILVAVLLQLSIIYVSKACFSRLLMLLRSTRQNKASTQTCLSFTILRILVVMGHRHRRLAADSVDQNSRYIARSTVPTQTEDDDLLSLLSYVLLCLDAKDIQAALLTPDPICNRLPIHYTAQYRLPQACQLLLSRMKDALYLGGLSARDSILLQDYLEISPLSLAIMNGSDEVSRLLLEFNQKDDSMSLIHIWKATSGLLLANAVSSNRKLLNTLLDADPDLDHRGRHGETALYIAARFGDVKSMQLLLSHGAKVDIAEDSYGWTPLIIASLHGYTEVVELLIEAGASVEYRDHFGWSAIDHAAFNGEITVTRMLKANPRIECRSGLCDLGPGSPFQPAEAMRMIQPLHSENLVLVNLVSFELEGKTPSFQVDLDSHLSQNTECTDFEVGLSIEVSLIGSKSPSHRVDLPLLEDLTNQPWRFYANDLRNAKLLVKLYCKRANADKVTVHEHIGSGIALLDALKQSLGPGRESLIRDHHIPILSKEDLENVQLTKDLVPVIYHDFLVSETGTDAWMHNLSLDQRSRSLSYNDGCENAHKDLTERMTHTFEYKKIGFKGNTRGNYIHGPFLTLDDLLSRTPDSIALNVEIKYPMLFEAAEDWKSDTFAIEVNTFVDTILTSILSHPSCQRRPIMLSSFSPEVCILLSLKQNMFPIFFLNESGNNPVGDIRASSVQEAIHFATYWGLDGIIMAADPFVHAPNLVRVAKMKGLVTGSWGALNNEPECAKIQQAAGLDIIIVDAVRLISGTLKVTNL</sequence>
<accession>A0A1Q5Q6G0</accession>
<keyword evidence="1" id="KW-0378">Hydrolase</keyword>
<dbReference type="EMBL" id="LFMY01000021">
    <property type="protein sequence ID" value="OKL55438.1"/>
    <property type="molecule type" value="Genomic_DNA"/>
</dbReference>
<dbReference type="InterPro" id="IPR030395">
    <property type="entry name" value="GP_PDE_dom"/>
</dbReference>
<evidence type="ECO:0000313" key="4">
    <source>
        <dbReference type="EMBL" id="OKL55438.1"/>
    </source>
</evidence>
<dbReference type="InterPro" id="IPR017946">
    <property type="entry name" value="PLC-like_Pdiesterase_TIM-brl"/>
</dbReference>
<dbReference type="GO" id="GO:0047389">
    <property type="term" value="F:glycerophosphocholine phosphodiesterase activity"/>
    <property type="evidence" value="ECO:0007669"/>
    <property type="project" value="TreeGrafter"/>
</dbReference>
<dbReference type="OrthoDB" id="4526541at2759"/>
<dbReference type="AlphaFoldDB" id="A0A1Q5Q6G0"/>
<evidence type="ECO:0000259" key="3">
    <source>
        <dbReference type="PROSITE" id="PS51704"/>
    </source>
</evidence>
<dbReference type="InterPro" id="IPR051578">
    <property type="entry name" value="GDPD"/>
</dbReference>
<dbReference type="SMART" id="SM00248">
    <property type="entry name" value="ANK"/>
    <property type="match status" value="5"/>
</dbReference>
<feature type="repeat" description="ANK" evidence="2">
    <location>
        <begin position="452"/>
        <end position="484"/>
    </location>
</feature>
<dbReference type="Gene3D" id="1.25.40.20">
    <property type="entry name" value="Ankyrin repeat-containing domain"/>
    <property type="match status" value="2"/>
</dbReference>
<protein>
    <recommendedName>
        <fullName evidence="3">GP-PDE domain-containing protein</fullName>
    </recommendedName>
</protein>
<keyword evidence="2" id="KW-0040">ANK repeat</keyword>
<evidence type="ECO:0000256" key="2">
    <source>
        <dbReference type="PROSITE-ProRule" id="PRU00023"/>
    </source>
</evidence>
<dbReference type="STRING" id="1441469.A0A1Q5Q6G0"/>
<dbReference type="SUPFAM" id="SSF48403">
    <property type="entry name" value="Ankyrin repeat"/>
    <property type="match status" value="1"/>
</dbReference>
<dbReference type="InterPro" id="IPR002110">
    <property type="entry name" value="Ankyrin_rpt"/>
</dbReference>
<comment type="caution">
    <text evidence="4">The sequence shown here is derived from an EMBL/GenBank/DDBJ whole genome shotgun (WGS) entry which is preliminary data.</text>
</comment>
<dbReference type="GO" id="GO:0046475">
    <property type="term" value="P:glycerophospholipid catabolic process"/>
    <property type="evidence" value="ECO:0007669"/>
    <property type="project" value="TreeGrafter"/>
</dbReference>
<organism evidence="4 5">
    <name type="scientific">Talaromyces atroroseus</name>
    <dbReference type="NCBI Taxonomy" id="1441469"/>
    <lineage>
        <taxon>Eukaryota</taxon>
        <taxon>Fungi</taxon>
        <taxon>Dikarya</taxon>
        <taxon>Ascomycota</taxon>
        <taxon>Pezizomycotina</taxon>
        <taxon>Eurotiomycetes</taxon>
        <taxon>Eurotiomycetidae</taxon>
        <taxon>Eurotiales</taxon>
        <taxon>Trichocomaceae</taxon>
        <taxon>Talaromyces</taxon>
        <taxon>Talaromyces sect. Trachyspermi</taxon>
    </lineage>
</organism>
<dbReference type="PROSITE" id="PS50297">
    <property type="entry name" value="ANK_REP_REGION"/>
    <property type="match status" value="2"/>
</dbReference>
<keyword evidence="5" id="KW-1185">Reference proteome</keyword>
<dbReference type="SUPFAM" id="SSF51695">
    <property type="entry name" value="PLC-like phosphodiesterases"/>
    <property type="match status" value="1"/>
</dbReference>
<gene>
    <name evidence="4" type="ORF">UA08_09296</name>
</gene>
<dbReference type="PROSITE" id="PS51704">
    <property type="entry name" value="GP_PDE"/>
    <property type="match status" value="1"/>
</dbReference>
<name>A0A1Q5Q6G0_TALAT</name>
<evidence type="ECO:0000256" key="1">
    <source>
        <dbReference type="ARBA" id="ARBA00022801"/>
    </source>
</evidence>
<proteinExistence type="predicted"/>
<dbReference type="Pfam" id="PF12796">
    <property type="entry name" value="Ank_2"/>
    <property type="match status" value="1"/>
</dbReference>
<dbReference type="PANTHER" id="PTHR22958:SF1">
    <property type="entry name" value="GLYCEROPHOSPHOCHOLINE PHOSPHODIESTERASE GPCPD1"/>
    <property type="match status" value="1"/>
</dbReference>
<dbReference type="Pfam" id="PF03009">
    <property type="entry name" value="GDPD"/>
    <property type="match status" value="1"/>
</dbReference>
<dbReference type="RefSeq" id="XP_020115559.1">
    <property type="nucleotide sequence ID" value="XM_020265223.1"/>
</dbReference>
<reference evidence="4 5" key="1">
    <citation type="submission" date="2015-06" db="EMBL/GenBank/DDBJ databases">
        <title>Talaromyces atroroseus IBT 11181 draft genome.</title>
        <authorList>
            <person name="Rasmussen K.B."/>
            <person name="Rasmussen S."/>
            <person name="Petersen B."/>
            <person name="Sicheritz-Ponten T."/>
            <person name="Mortensen U.H."/>
            <person name="Thrane U."/>
        </authorList>
    </citation>
    <scope>NUCLEOTIDE SEQUENCE [LARGE SCALE GENOMIC DNA]</scope>
    <source>
        <strain evidence="4 5">IBT 11181</strain>
    </source>
</reference>
<dbReference type="InterPro" id="IPR057506">
    <property type="entry name" value="C2_GPCPD1"/>
</dbReference>
<dbReference type="PANTHER" id="PTHR22958">
    <property type="entry name" value="GLYCEROPHOSPHORYL DIESTER PHOSPHODIESTERASE"/>
    <property type="match status" value="1"/>
</dbReference>
<dbReference type="Proteomes" id="UP000214365">
    <property type="component" value="Unassembled WGS sequence"/>
</dbReference>
<dbReference type="GeneID" id="31009052"/>
<feature type="domain" description="GP-PDE" evidence="3">
    <location>
        <begin position="670"/>
        <end position="971"/>
    </location>
</feature>
<dbReference type="Gene3D" id="3.20.20.190">
    <property type="entry name" value="Phosphatidylinositol (PI) phosphodiesterase"/>
    <property type="match status" value="1"/>
</dbReference>
<dbReference type="PROSITE" id="PS50088">
    <property type="entry name" value="ANK_REPEAT"/>
    <property type="match status" value="2"/>
</dbReference>
<dbReference type="InterPro" id="IPR036770">
    <property type="entry name" value="Ankyrin_rpt-contain_sf"/>
</dbReference>
<dbReference type="Pfam" id="PF25329">
    <property type="entry name" value="C2_GDE1"/>
    <property type="match status" value="1"/>
</dbReference>